<feature type="domain" description="MannoseP isomerase/GMP-like beta-helix" evidence="2">
    <location>
        <begin position="305"/>
        <end position="352"/>
    </location>
</feature>
<evidence type="ECO:0000313" key="4">
    <source>
        <dbReference type="Proteomes" id="UP000320386"/>
    </source>
</evidence>
<dbReference type="KEGG" id="mcad:Pan265_25480"/>
<dbReference type="InterPro" id="IPR054566">
    <property type="entry name" value="ManC/GMP-like_b-helix"/>
</dbReference>
<gene>
    <name evidence="3" type="primary">manC</name>
    <name evidence="3" type="ORF">Pan265_25480</name>
</gene>
<dbReference type="CDD" id="cd02509">
    <property type="entry name" value="GDP-M1P_Guanylyltransferase"/>
    <property type="match status" value="1"/>
</dbReference>
<dbReference type="PANTHER" id="PTHR46390">
    <property type="entry name" value="MANNOSE-1-PHOSPHATE GUANYLYLTRANSFERASE"/>
    <property type="match status" value="1"/>
</dbReference>
<dbReference type="GO" id="GO:0004475">
    <property type="term" value="F:mannose-1-phosphate guanylyltransferase (GTP) activity"/>
    <property type="evidence" value="ECO:0007669"/>
    <property type="project" value="UniProtKB-EC"/>
</dbReference>
<dbReference type="AlphaFoldDB" id="A0A518C0C7"/>
<dbReference type="EMBL" id="CP036280">
    <property type="protein sequence ID" value="QDU72674.1"/>
    <property type="molecule type" value="Genomic_DNA"/>
</dbReference>
<dbReference type="InterPro" id="IPR049577">
    <property type="entry name" value="GMPP_N"/>
</dbReference>
<keyword evidence="3" id="KW-0808">Transferase</keyword>
<protein>
    <submittedName>
        <fullName evidence="3">Mannose-1-phosphate guanylyltransferase</fullName>
        <ecNumber evidence="3">2.7.7.13</ecNumber>
    </submittedName>
</protein>
<keyword evidence="4" id="KW-1185">Reference proteome</keyword>
<feature type="domain" description="Nucleotidyl transferase" evidence="1">
    <location>
        <begin position="4"/>
        <end position="285"/>
    </location>
</feature>
<evidence type="ECO:0000259" key="2">
    <source>
        <dbReference type="Pfam" id="PF22640"/>
    </source>
</evidence>
<evidence type="ECO:0000313" key="3">
    <source>
        <dbReference type="EMBL" id="QDU72674.1"/>
    </source>
</evidence>
<dbReference type="Pfam" id="PF00483">
    <property type="entry name" value="NTP_transferase"/>
    <property type="match status" value="1"/>
</dbReference>
<accession>A0A518C0C7</accession>
<reference evidence="3 4" key="1">
    <citation type="submission" date="2019-02" db="EMBL/GenBank/DDBJ databases">
        <title>Deep-cultivation of Planctomycetes and their phenomic and genomic characterization uncovers novel biology.</title>
        <authorList>
            <person name="Wiegand S."/>
            <person name="Jogler M."/>
            <person name="Boedeker C."/>
            <person name="Pinto D."/>
            <person name="Vollmers J."/>
            <person name="Rivas-Marin E."/>
            <person name="Kohn T."/>
            <person name="Peeters S.H."/>
            <person name="Heuer A."/>
            <person name="Rast P."/>
            <person name="Oberbeckmann S."/>
            <person name="Bunk B."/>
            <person name="Jeske O."/>
            <person name="Meyerdierks A."/>
            <person name="Storesund J.E."/>
            <person name="Kallscheuer N."/>
            <person name="Luecker S."/>
            <person name="Lage O.M."/>
            <person name="Pohl T."/>
            <person name="Merkel B.J."/>
            <person name="Hornburger P."/>
            <person name="Mueller R.-W."/>
            <person name="Bruemmer F."/>
            <person name="Labrenz M."/>
            <person name="Spormann A.M."/>
            <person name="Op den Camp H."/>
            <person name="Overmann J."/>
            <person name="Amann R."/>
            <person name="Jetten M.S.M."/>
            <person name="Mascher T."/>
            <person name="Medema M.H."/>
            <person name="Devos D.P."/>
            <person name="Kaster A.-K."/>
            <person name="Ovreas L."/>
            <person name="Rohde M."/>
            <person name="Galperin M.Y."/>
            <person name="Jogler C."/>
        </authorList>
    </citation>
    <scope>NUCLEOTIDE SEQUENCE [LARGE SCALE GENOMIC DNA]</scope>
    <source>
        <strain evidence="3 4">Pan265</strain>
    </source>
</reference>
<dbReference type="InterPro" id="IPR051161">
    <property type="entry name" value="Mannose-6P_isomerase_type2"/>
</dbReference>
<sequence length="365" mass="39826">MRYALIIAGGSGTRLWPMSTRDLPKQLIPLFGGKSLLELAVERLLGLVGAENLYVCAGSSMRDVMLRTIPSLSADNFIAEPMGRDTLNAIALSCAVLRRQDPDATVGVFTADQLIEPVETFQQIVEQGFSVAEAADDLLVTFGVEPTHPATGYGYLELTDKLPESDAASLVGTFKEKPDLETARTYLAAKDRFLWNSGMFVWKAETLLRAVEQFAPENHGPILELAESWGTEAWEELANTIYPTLKKISIDFAVMEPASRAPDYRVAAIPSPFRWLDVGSWPSYQTTLDPDDANNTSSGCPNTLLDCKNTLVASDDPDHLVAAIGLEDVIIVRTAKATLVCRAQDAERIKQLHAAVGEQHGDAYL</sequence>
<proteinExistence type="predicted"/>
<name>A0A518C0C7_9BACT</name>
<dbReference type="GO" id="GO:0009298">
    <property type="term" value="P:GDP-mannose biosynthetic process"/>
    <property type="evidence" value="ECO:0007669"/>
    <property type="project" value="TreeGrafter"/>
</dbReference>
<dbReference type="SUPFAM" id="SSF53448">
    <property type="entry name" value="Nucleotide-diphospho-sugar transferases"/>
    <property type="match status" value="1"/>
</dbReference>
<dbReference type="InterPro" id="IPR005835">
    <property type="entry name" value="NTP_transferase_dom"/>
</dbReference>
<dbReference type="Pfam" id="PF22640">
    <property type="entry name" value="ManC_GMP_beta-helix"/>
    <property type="match status" value="1"/>
</dbReference>
<keyword evidence="3" id="KW-0548">Nucleotidyltransferase</keyword>
<dbReference type="Proteomes" id="UP000320386">
    <property type="component" value="Chromosome"/>
</dbReference>
<dbReference type="InterPro" id="IPR029044">
    <property type="entry name" value="Nucleotide-diphossugar_trans"/>
</dbReference>
<dbReference type="EC" id="2.7.7.13" evidence="3"/>
<dbReference type="PANTHER" id="PTHR46390:SF1">
    <property type="entry name" value="MANNOSE-1-PHOSPHATE GUANYLYLTRANSFERASE"/>
    <property type="match status" value="1"/>
</dbReference>
<dbReference type="RefSeq" id="WP_236254429.1">
    <property type="nucleotide sequence ID" value="NZ_CP036280.1"/>
</dbReference>
<dbReference type="Gene3D" id="3.90.550.10">
    <property type="entry name" value="Spore Coat Polysaccharide Biosynthesis Protein SpsA, Chain A"/>
    <property type="match status" value="1"/>
</dbReference>
<dbReference type="SUPFAM" id="SSF159283">
    <property type="entry name" value="Guanosine diphospho-D-mannose pyrophosphorylase/mannose-6-phosphate isomerase linker domain"/>
    <property type="match status" value="1"/>
</dbReference>
<organism evidence="3 4">
    <name type="scientific">Mucisphaera calidilacus</name>
    <dbReference type="NCBI Taxonomy" id="2527982"/>
    <lineage>
        <taxon>Bacteria</taxon>
        <taxon>Pseudomonadati</taxon>
        <taxon>Planctomycetota</taxon>
        <taxon>Phycisphaerae</taxon>
        <taxon>Phycisphaerales</taxon>
        <taxon>Phycisphaeraceae</taxon>
        <taxon>Mucisphaera</taxon>
    </lineage>
</organism>
<evidence type="ECO:0000259" key="1">
    <source>
        <dbReference type="Pfam" id="PF00483"/>
    </source>
</evidence>